<dbReference type="InterPro" id="IPR008875">
    <property type="entry name" value="TraX"/>
</dbReference>
<feature type="transmembrane region" description="Helical" evidence="1">
    <location>
        <begin position="39"/>
        <end position="57"/>
    </location>
</feature>
<dbReference type="Pfam" id="PF05857">
    <property type="entry name" value="TraX"/>
    <property type="match status" value="1"/>
</dbReference>
<organism evidence="2 3">
    <name type="scientific">Blautia caecimuris</name>
    <dbReference type="NCBI Taxonomy" id="1796615"/>
    <lineage>
        <taxon>Bacteria</taxon>
        <taxon>Bacillati</taxon>
        <taxon>Bacillota</taxon>
        <taxon>Clostridia</taxon>
        <taxon>Lachnospirales</taxon>
        <taxon>Lachnospiraceae</taxon>
        <taxon>Blautia</taxon>
    </lineage>
</organism>
<feature type="transmembrane region" description="Helical" evidence="1">
    <location>
        <begin position="101"/>
        <end position="121"/>
    </location>
</feature>
<evidence type="ECO:0000313" key="2">
    <source>
        <dbReference type="EMBL" id="MET3751631.1"/>
    </source>
</evidence>
<protein>
    <recommendedName>
        <fullName evidence="4">Conjugal transfer protein TraX</fullName>
    </recommendedName>
</protein>
<feature type="transmembrane region" description="Helical" evidence="1">
    <location>
        <begin position="175"/>
        <end position="201"/>
    </location>
</feature>
<name>A0ABV2M5E3_9FIRM</name>
<keyword evidence="1" id="KW-1133">Transmembrane helix</keyword>
<evidence type="ECO:0000256" key="1">
    <source>
        <dbReference type="SAM" id="Phobius"/>
    </source>
</evidence>
<feature type="transmembrane region" description="Helical" evidence="1">
    <location>
        <begin position="63"/>
        <end position="80"/>
    </location>
</feature>
<keyword evidence="1" id="KW-0472">Membrane</keyword>
<keyword evidence="1" id="KW-0812">Transmembrane</keyword>
<dbReference type="EMBL" id="JBEPMJ010000025">
    <property type="protein sequence ID" value="MET3751631.1"/>
    <property type="molecule type" value="Genomic_DNA"/>
</dbReference>
<reference evidence="2 3" key="1">
    <citation type="submission" date="2024-06" db="EMBL/GenBank/DDBJ databases">
        <title>Genomic Encyclopedia of Type Strains, Phase IV (KMG-IV): sequencing the most valuable type-strain genomes for metagenomic binning, comparative biology and taxonomic classification.</title>
        <authorList>
            <person name="Goeker M."/>
        </authorList>
    </citation>
    <scope>NUCLEOTIDE SEQUENCE [LARGE SCALE GENOMIC DNA]</scope>
    <source>
        <strain evidence="2 3">DSM 29492</strain>
    </source>
</reference>
<comment type="caution">
    <text evidence="2">The sequence shown here is derived from an EMBL/GenBank/DDBJ whole genome shotgun (WGS) entry which is preliminary data.</text>
</comment>
<evidence type="ECO:0000313" key="3">
    <source>
        <dbReference type="Proteomes" id="UP001549106"/>
    </source>
</evidence>
<dbReference type="RefSeq" id="WP_257465249.1">
    <property type="nucleotide sequence ID" value="NZ_JANJZT010000026.1"/>
</dbReference>
<accession>A0ABV2M5E3</accession>
<evidence type="ECO:0008006" key="4">
    <source>
        <dbReference type="Google" id="ProtNLM"/>
    </source>
</evidence>
<feature type="transmembrane region" description="Helical" evidence="1">
    <location>
        <begin position="6"/>
        <end position="27"/>
    </location>
</feature>
<feature type="transmembrane region" description="Helical" evidence="1">
    <location>
        <begin position="213"/>
        <end position="233"/>
    </location>
</feature>
<gene>
    <name evidence="2" type="ORF">ABID24_002890</name>
</gene>
<dbReference type="Proteomes" id="UP001549106">
    <property type="component" value="Unassembled WGS sequence"/>
</dbReference>
<keyword evidence="3" id="KW-1185">Reference proteome</keyword>
<sequence length="234" mass="26539">MGVPHWIDLFGRPVFPLFLFLAADSFYYTHSKKGYIKRLLFASWGMTILTFIVQRLVPNDTIMLANNAFSTFFVVAIYMLSWDYIKAGIRKKNKKDIGKAALFMLLPILFMLPMVLMSYLISSGSTSGGLLQTLAFISMLLPNPVSVEGGLLYVLMGILLYIFRKNRRIQIAVVIVVGAIAYFRFGGVQWAILLALIPMVLYNGQKGKGFKNFFYIFYPTHIIALYLLATLLMK</sequence>
<feature type="transmembrane region" description="Helical" evidence="1">
    <location>
        <begin position="141"/>
        <end position="163"/>
    </location>
</feature>
<proteinExistence type="predicted"/>